<dbReference type="Proteomes" id="UP001165287">
    <property type="component" value="Unassembled WGS sequence"/>
</dbReference>
<gene>
    <name evidence="2" type="ORF">K9V48_24920</name>
</gene>
<evidence type="ECO:0000256" key="1">
    <source>
        <dbReference type="SAM" id="Phobius"/>
    </source>
</evidence>
<keyword evidence="1" id="KW-1133">Transmembrane helix</keyword>
<organism evidence="2 3">
    <name type="scientific">Metabacillus rhizolycopersici</name>
    <dbReference type="NCBI Taxonomy" id="2875709"/>
    <lineage>
        <taxon>Bacteria</taxon>
        <taxon>Bacillati</taxon>
        <taxon>Bacillota</taxon>
        <taxon>Bacilli</taxon>
        <taxon>Bacillales</taxon>
        <taxon>Bacillaceae</taxon>
        <taxon>Metabacillus</taxon>
    </lineage>
</organism>
<keyword evidence="1" id="KW-0472">Membrane</keyword>
<accession>A0ABS7UZE3</accession>
<reference evidence="2" key="1">
    <citation type="submission" date="2024-05" db="EMBL/GenBank/DDBJ databases">
        <title>Metabacillus sp. nov., isolated from the rhizosphere soil of tomato plants.</title>
        <authorList>
            <person name="Ma R."/>
        </authorList>
    </citation>
    <scope>NUCLEOTIDE SEQUENCE</scope>
    <source>
        <strain evidence="2">DBTR6</strain>
    </source>
</reference>
<sequence>MSRIFRLTPNRNSSPPYLLRSLRKGTSFGKLLKVIVGIGTPLVVAVIWGMFGSPAAPFKVSFPVELLLEIFIYPTLTGSKTLNERFES</sequence>
<protein>
    <submittedName>
        <fullName evidence="2">YrdB family protein</fullName>
    </submittedName>
</protein>
<feature type="transmembrane region" description="Helical" evidence="1">
    <location>
        <begin position="31"/>
        <end position="51"/>
    </location>
</feature>
<proteinExistence type="predicted"/>
<dbReference type="EMBL" id="JAIQUM010000105">
    <property type="protein sequence ID" value="MBZ5753378.1"/>
    <property type="molecule type" value="Genomic_DNA"/>
</dbReference>
<keyword evidence="3" id="KW-1185">Reference proteome</keyword>
<comment type="caution">
    <text evidence="2">The sequence shown here is derived from an EMBL/GenBank/DDBJ whole genome shotgun (WGS) entry which is preliminary data.</text>
</comment>
<dbReference type="Pfam" id="PF10823">
    <property type="entry name" value="DUF2568"/>
    <property type="match status" value="1"/>
</dbReference>
<evidence type="ECO:0000313" key="2">
    <source>
        <dbReference type="EMBL" id="MBZ5753378.1"/>
    </source>
</evidence>
<dbReference type="InterPro" id="IPR021214">
    <property type="entry name" value="DUF2568"/>
</dbReference>
<name>A0ABS7UZE3_9BACI</name>
<evidence type="ECO:0000313" key="3">
    <source>
        <dbReference type="Proteomes" id="UP001165287"/>
    </source>
</evidence>
<keyword evidence="1" id="KW-0812">Transmembrane</keyword>